<evidence type="ECO:0000313" key="1">
    <source>
        <dbReference type="EMBL" id="EDM88151.1"/>
    </source>
</evidence>
<dbReference type="GeneID" id="79804337"/>
<dbReference type="EMBL" id="AAVO02000003">
    <property type="protein sequence ID" value="EDM88151.1"/>
    <property type="molecule type" value="Genomic_DNA"/>
</dbReference>
<dbReference type="Pfam" id="PF12206">
    <property type="entry name" value="DUF3599"/>
    <property type="match status" value="1"/>
</dbReference>
<gene>
    <name evidence="1" type="ORF">RUMOBE_01057</name>
</gene>
<reference evidence="1 2" key="1">
    <citation type="submission" date="2007-03" db="EMBL/GenBank/DDBJ databases">
        <authorList>
            <person name="Fulton L."/>
            <person name="Clifton S."/>
            <person name="Fulton B."/>
            <person name="Xu J."/>
            <person name="Minx P."/>
            <person name="Pepin K.H."/>
            <person name="Johnson M."/>
            <person name="Thiruvilangam P."/>
            <person name="Bhonagiri V."/>
            <person name="Nash W.E."/>
            <person name="Mardis E.R."/>
            <person name="Wilson R.K."/>
        </authorList>
    </citation>
    <scope>NUCLEOTIDE SEQUENCE [LARGE SCALE GENOMIC DNA]</scope>
    <source>
        <strain evidence="1 2">ATCC 29174</strain>
    </source>
</reference>
<sequence>MFEEFLNHRCSIYRPEQVETKIKYGIKAAQSEMCKATPDLEDVPCHFYVNSSLAIKQNEPFASIEGEAKLALPYGTDIRENDFVKSRGYLFRAGIPKAVHGNHHIVVTIRREDGIKGAI</sequence>
<dbReference type="Proteomes" id="UP000006002">
    <property type="component" value="Unassembled WGS sequence"/>
</dbReference>
<name>A5ZPY7_9FIRM</name>
<dbReference type="InterPro" id="IPR038667">
    <property type="entry name" value="XkdH-like_sf"/>
</dbReference>
<organism evidence="1 2">
    <name type="scientific">Blautia obeum ATCC 29174</name>
    <dbReference type="NCBI Taxonomy" id="411459"/>
    <lineage>
        <taxon>Bacteria</taxon>
        <taxon>Bacillati</taxon>
        <taxon>Bacillota</taxon>
        <taxon>Clostridia</taxon>
        <taxon>Lachnospirales</taxon>
        <taxon>Lachnospiraceae</taxon>
        <taxon>Blautia</taxon>
    </lineage>
</organism>
<protein>
    <submittedName>
        <fullName evidence="1">Uncharacterized protein</fullName>
    </submittedName>
</protein>
<dbReference type="AlphaFoldDB" id="A5ZPY7"/>
<dbReference type="Gene3D" id="2.40.10.370">
    <property type="entry name" value="Protein of unknown function DUF3599"/>
    <property type="match status" value="1"/>
</dbReference>
<dbReference type="InterPro" id="IPR024556">
    <property type="entry name" value="DUF3599"/>
</dbReference>
<dbReference type="RefSeq" id="WP_005424389.1">
    <property type="nucleotide sequence ID" value="NZ_CP102265.1"/>
</dbReference>
<proteinExistence type="predicted"/>
<dbReference type="HOGENOM" id="CLU_161831_0_0_9"/>
<evidence type="ECO:0000313" key="2">
    <source>
        <dbReference type="Proteomes" id="UP000006002"/>
    </source>
</evidence>
<accession>A5ZPY7</accession>
<comment type="caution">
    <text evidence="1">The sequence shown here is derived from an EMBL/GenBank/DDBJ whole genome shotgun (WGS) entry which is preliminary data.</text>
</comment>
<reference evidence="1 2" key="2">
    <citation type="submission" date="2007-04" db="EMBL/GenBank/DDBJ databases">
        <title>Draft genome sequence of Ruminococcus obeum (ATCC 29174).</title>
        <authorList>
            <person name="Sudarsanam P."/>
            <person name="Ley R."/>
            <person name="Guruge J."/>
            <person name="Turnbaugh P.J."/>
            <person name="Mahowald M."/>
            <person name="Liep D."/>
            <person name="Gordon J."/>
        </authorList>
    </citation>
    <scope>NUCLEOTIDE SEQUENCE [LARGE SCALE GENOMIC DNA]</scope>
    <source>
        <strain evidence="1 2">ATCC 29174</strain>
    </source>
</reference>